<dbReference type="Proteomes" id="UP000807353">
    <property type="component" value="Unassembled WGS sequence"/>
</dbReference>
<dbReference type="EMBL" id="MU150232">
    <property type="protein sequence ID" value="KAF9468612.1"/>
    <property type="molecule type" value="Genomic_DNA"/>
</dbReference>
<evidence type="ECO:0000313" key="2">
    <source>
        <dbReference type="Proteomes" id="UP000807353"/>
    </source>
</evidence>
<dbReference type="AlphaFoldDB" id="A0A9P5YGN6"/>
<accession>A0A9P5YGN6</accession>
<proteinExistence type="predicted"/>
<gene>
    <name evidence="1" type="ORF">BDZ94DRAFT_1245837</name>
</gene>
<name>A0A9P5YGN6_9AGAR</name>
<evidence type="ECO:0008006" key="3">
    <source>
        <dbReference type="Google" id="ProtNLM"/>
    </source>
</evidence>
<comment type="caution">
    <text evidence="1">The sequence shown here is derived from an EMBL/GenBank/DDBJ whole genome shotgun (WGS) entry which is preliminary data.</text>
</comment>
<dbReference type="OrthoDB" id="185373at2759"/>
<organism evidence="1 2">
    <name type="scientific">Collybia nuda</name>
    <dbReference type="NCBI Taxonomy" id="64659"/>
    <lineage>
        <taxon>Eukaryota</taxon>
        <taxon>Fungi</taxon>
        <taxon>Dikarya</taxon>
        <taxon>Basidiomycota</taxon>
        <taxon>Agaricomycotina</taxon>
        <taxon>Agaricomycetes</taxon>
        <taxon>Agaricomycetidae</taxon>
        <taxon>Agaricales</taxon>
        <taxon>Tricholomatineae</taxon>
        <taxon>Clitocybaceae</taxon>
        <taxon>Collybia</taxon>
    </lineage>
</organism>
<sequence>MFHCRRLLSQVHISPLAHRRSLLHRSSLNEPFTPAVVPHSNRRYVLSRRTYSRDATPKNTSLAGAIFRAQPVVYPASIPQSNRTMEESTSTLKARAYQDLRARDRGKLADLPAATYRHVLNHAFASGSDDLVNSVVLDIVEVYRGKESKQFKLLMSVMSRDITVLNTETIALVLRRLQNLPGGLDYLSTASIEQLARVVITQFLQDPNSKSVDIIYPLLHPLLVARLERHKAPGGADSITFFPPRIIHAAFGIIHILLTEAHHEQALDIFHILVNSGQIPPEAIQGVDSTSNDFKEIVCSALIKASLHWNWRKLAVIFVTDLIESYQPPHRTIIDLNIDVIYALLDTPTVTDIHACGHLIRRVHHHSPVHNSIIQQFYTAAAQLQQGAEAETMYAFSRSSVILAKHIYPSPNGSALPFLMDHLISRGRKKYLSRQLATEVVNDNLSVPLHSRARFIAQIAAQGYGSLSRQLWERYSIGKDGHIVLGDSALMIRMVSLFSYLTRQSGNSHRARYLAVQEPTFTPEISPTSRTDVATFRDRVMSDYRKHHEPLAEAPHQALTSLARACFIVGKFTEGVDVFKHLLNRKELPDIYDVNVALSAMAKLQPELASSMIARMADRGLEPDAVTYGTVMHCALVNKNMPLVNDMLERIYSIGTARLTLKSVTGMIRAIMAGEDGMPDKSKSSQGTKLSVVLKLVESLADTSPVLSPQTGKFLVFAALRAEEPVMAYKFWRLMLQHVAQWGDKEQRFLRRLIARMLRRHRRVLGTEQVTDMVLQLRQ</sequence>
<evidence type="ECO:0000313" key="1">
    <source>
        <dbReference type="EMBL" id="KAF9468612.1"/>
    </source>
</evidence>
<protein>
    <recommendedName>
        <fullName evidence="3">Pentatricopeptide repeat-containing protein</fullName>
    </recommendedName>
</protein>
<keyword evidence="2" id="KW-1185">Reference proteome</keyword>
<reference evidence="1" key="1">
    <citation type="submission" date="2020-11" db="EMBL/GenBank/DDBJ databases">
        <authorList>
            <consortium name="DOE Joint Genome Institute"/>
            <person name="Ahrendt S."/>
            <person name="Riley R."/>
            <person name="Andreopoulos W."/>
            <person name="Labutti K."/>
            <person name="Pangilinan J."/>
            <person name="Ruiz-Duenas F.J."/>
            <person name="Barrasa J.M."/>
            <person name="Sanchez-Garcia M."/>
            <person name="Camarero S."/>
            <person name="Miyauchi S."/>
            <person name="Serrano A."/>
            <person name="Linde D."/>
            <person name="Babiker R."/>
            <person name="Drula E."/>
            <person name="Ayuso-Fernandez I."/>
            <person name="Pacheco R."/>
            <person name="Padilla G."/>
            <person name="Ferreira P."/>
            <person name="Barriuso J."/>
            <person name="Kellner H."/>
            <person name="Castanera R."/>
            <person name="Alfaro M."/>
            <person name="Ramirez L."/>
            <person name="Pisabarro A.G."/>
            <person name="Kuo A."/>
            <person name="Tritt A."/>
            <person name="Lipzen A."/>
            <person name="He G."/>
            <person name="Yan M."/>
            <person name="Ng V."/>
            <person name="Cullen D."/>
            <person name="Martin F."/>
            <person name="Rosso M.-N."/>
            <person name="Henrissat B."/>
            <person name="Hibbett D."/>
            <person name="Martinez A.T."/>
            <person name="Grigoriev I.V."/>
        </authorList>
    </citation>
    <scope>NUCLEOTIDE SEQUENCE</scope>
    <source>
        <strain evidence="1">CBS 247.69</strain>
    </source>
</reference>
<dbReference type="InterPro" id="IPR011990">
    <property type="entry name" value="TPR-like_helical_dom_sf"/>
</dbReference>
<dbReference type="Gene3D" id="1.25.40.10">
    <property type="entry name" value="Tetratricopeptide repeat domain"/>
    <property type="match status" value="1"/>
</dbReference>